<dbReference type="AlphaFoldDB" id="A0A2H1G4G3"/>
<dbReference type="Proteomes" id="UP000245764">
    <property type="component" value="Chromosome 3"/>
</dbReference>
<gene>
    <name evidence="2" type="ORF">ZT1E4_G3847</name>
</gene>
<reference evidence="3" key="1">
    <citation type="submission" date="2017-05" db="EMBL/GenBank/DDBJ databases">
        <authorList>
            <person name="Song R."/>
            <person name="Chenine A.L."/>
            <person name="Ruprecht R.M."/>
        </authorList>
    </citation>
    <scope>NUCLEOTIDE SEQUENCE [LARGE SCALE GENOMIC DNA]</scope>
</reference>
<protein>
    <submittedName>
        <fullName evidence="2">Uncharacterized protein</fullName>
    </submittedName>
</protein>
<name>A0A2H1G4G3_ZYMTR</name>
<evidence type="ECO:0000313" key="3">
    <source>
        <dbReference type="Proteomes" id="UP000245764"/>
    </source>
</evidence>
<evidence type="ECO:0000256" key="1">
    <source>
        <dbReference type="SAM" id="MobiDB-lite"/>
    </source>
</evidence>
<proteinExistence type="predicted"/>
<evidence type="ECO:0000313" key="2">
    <source>
        <dbReference type="EMBL" id="SMR48457.1"/>
    </source>
</evidence>
<feature type="region of interest" description="Disordered" evidence="1">
    <location>
        <begin position="145"/>
        <end position="164"/>
    </location>
</feature>
<sequence length="219" mass="24408">MTAADVDYIAIEEKVKREFSLPRAQEIYFSIPGFDPTACNKRRFAALIRQYVYMPKDCRPYFHLFISAHDGEMRPSVIKLRDAAVNERQGSVLVDMLLLTPIVVEDNVKTEAQNQIGMATNRVEEEERLLTTPQAEAAKVEENACMDDEGELSSPQPEDNDIEHLPEDSEADVEDSAAIFIATTAVDAAAEAEAMTAAEEDVARLEEAGEDGDVLWIKR</sequence>
<accession>A0A2H1G4G3</accession>
<dbReference type="EMBL" id="LT854255">
    <property type="protein sequence ID" value="SMR48457.1"/>
    <property type="molecule type" value="Genomic_DNA"/>
</dbReference>
<organism evidence="2 3">
    <name type="scientific">Zymoseptoria tritici ST99CH_1E4</name>
    <dbReference type="NCBI Taxonomy" id="1276532"/>
    <lineage>
        <taxon>Eukaryota</taxon>
        <taxon>Fungi</taxon>
        <taxon>Dikarya</taxon>
        <taxon>Ascomycota</taxon>
        <taxon>Pezizomycotina</taxon>
        <taxon>Dothideomycetes</taxon>
        <taxon>Dothideomycetidae</taxon>
        <taxon>Mycosphaerellales</taxon>
        <taxon>Mycosphaerellaceae</taxon>
        <taxon>Zymoseptoria</taxon>
    </lineage>
</organism>